<evidence type="ECO:0000313" key="2">
    <source>
        <dbReference type="EMBL" id="PSF08972.1"/>
    </source>
</evidence>
<gene>
    <name evidence="2" type="ORF">C7H08_08910</name>
</gene>
<sequence>MHTQTLQLNSSDHHQITATVFAPDQASRCCLVISHGMAEHGNRYATLANWLTGQGITVITYHHRGHGPDSAHPGHYADDQGWQSVVNDLHRVISQAKTLCPGQPVALLGHSMGSFIAQSYAQQHGEQIDTLILSATNRIHHSQLRLSLWLVSLIKALRGKRHPSKAIAKLTFGKFNRPFQPARTHCDWLSRDSQQVDRYLADPDCGFHCSVGLWQDFIRGMLSINPRQWRTDLPVHLFAGTDDPVGEMGRGIRQHFQAIREAGVQRVTLRLFDGGRHEMLNETNADAVWQHLLQCLPGDSQVQNPAEHPQADFTGRVSGLFGR</sequence>
<evidence type="ECO:0000259" key="1">
    <source>
        <dbReference type="Pfam" id="PF12146"/>
    </source>
</evidence>
<accession>A0A2T1KHC2</accession>
<organism evidence="2 3">
    <name type="scientific">Marinobacter halophilus</name>
    <dbReference type="NCBI Taxonomy" id="1323740"/>
    <lineage>
        <taxon>Bacteria</taxon>
        <taxon>Pseudomonadati</taxon>
        <taxon>Pseudomonadota</taxon>
        <taxon>Gammaproteobacteria</taxon>
        <taxon>Pseudomonadales</taxon>
        <taxon>Marinobacteraceae</taxon>
        <taxon>Marinobacter</taxon>
    </lineage>
</organism>
<dbReference type="RefSeq" id="WP_106671563.1">
    <property type="nucleotide sequence ID" value="NZ_BMFE01000001.1"/>
</dbReference>
<protein>
    <submittedName>
        <fullName evidence="2">Alpha/beta hydrolase</fullName>
    </submittedName>
</protein>
<dbReference type="GO" id="GO:0016787">
    <property type="term" value="F:hydrolase activity"/>
    <property type="evidence" value="ECO:0007669"/>
    <property type="project" value="UniProtKB-KW"/>
</dbReference>
<dbReference type="EMBL" id="PXNN01000011">
    <property type="protein sequence ID" value="PSF08972.1"/>
    <property type="molecule type" value="Genomic_DNA"/>
</dbReference>
<dbReference type="InterPro" id="IPR022742">
    <property type="entry name" value="Hydrolase_4"/>
</dbReference>
<dbReference type="PANTHER" id="PTHR11614">
    <property type="entry name" value="PHOSPHOLIPASE-RELATED"/>
    <property type="match status" value="1"/>
</dbReference>
<feature type="domain" description="Serine aminopeptidase S33" evidence="1">
    <location>
        <begin position="27"/>
        <end position="284"/>
    </location>
</feature>
<evidence type="ECO:0000313" key="3">
    <source>
        <dbReference type="Proteomes" id="UP000238385"/>
    </source>
</evidence>
<dbReference type="AlphaFoldDB" id="A0A2T1KHC2"/>
<dbReference type="OrthoDB" id="9806902at2"/>
<dbReference type="Gene3D" id="3.40.50.1820">
    <property type="entry name" value="alpha/beta hydrolase"/>
    <property type="match status" value="1"/>
</dbReference>
<keyword evidence="2" id="KW-0378">Hydrolase</keyword>
<dbReference type="SUPFAM" id="SSF53474">
    <property type="entry name" value="alpha/beta-Hydrolases"/>
    <property type="match status" value="1"/>
</dbReference>
<comment type="caution">
    <text evidence="2">The sequence shown here is derived from an EMBL/GenBank/DDBJ whole genome shotgun (WGS) entry which is preliminary data.</text>
</comment>
<name>A0A2T1KHC2_9GAMM</name>
<proteinExistence type="predicted"/>
<keyword evidence="3" id="KW-1185">Reference proteome</keyword>
<dbReference type="Proteomes" id="UP000238385">
    <property type="component" value="Unassembled WGS sequence"/>
</dbReference>
<dbReference type="Pfam" id="PF12146">
    <property type="entry name" value="Hydrolase_4"/>
    <property type="match status" value="1"/>
</dbReference>
<dbReference type="InterPro" id="IPR029058">
    <property type="entry name" value="AB_hydrolase_fold"/>
</dbReference>
<reference evidence="2 3" key="1">
    <citation type="submission" date="2018-03" db="EMBL/GenBank/DDBJ databases">
        <title>Marinobacter brunus sp. nov., a marine bacterium of Gamma-proteobacteria isolated from the surface seawater of the South China Sea.</title>
        <authorList>
            <person name="Cheng H."/>
            <person name="Wu Y.-H."/>
            <person name="Xamxidin M."/>
            <person name="Xu X.-W."/>
        </authorList>
    </citation>
    <scope>NUCLEOTIDE SEQUENCE [LARGE SCALE GENOMIC DNA]</scope>
    <source>
        <strain evidence="2 3">JCM 30472</strain>
    </source>
</reference>
<dbReference type="InterPro" id="IPR051044">
    <property type="entry name" value="MAG_DAG_Lipase"/>
</dbReference>